<dbReference type="InterPro" id="IPR001965">
    <property type="entry name" value="Znf_PHD"/>
</dbReference>
<dbReference type="InterPro" id="IPR019787">
    <property type="entry name" value="Znf_PHD-finger"/>
</dbReference>
<name>A0A9Q1HPW1_CONCO</name>
<dbReference type="Gene3D" id="3.30.40.10">
    <property type="entry name" value="Zinc/RING finger domain, C3HC4 (zinc finger)"/>
    <property type="match status" value="1"/>
</dbReference>
<keyword evidence="3" id="KW-0862">Zinc</keyword>
<dbReference type="SMART" id="SM00249">
    <property type="entry name" value="PHD"/>
    <property type="match status" value="1"/>
</dbReference>
<sequence>MREREDEEPGPSTQSTPSKKKKKPEKPCYGTSGKCIRTASRWLTPVEFTKEDQAFSSSFWKKSILCQGVPLSDLIERKVLECHSLLCLCKNCSKEEKDLEEQRNDDNCSVCGKRGHLLCCDRCPRAFHTECLLPAVEERLLGQALDCRTSDSMLVSPNNLQP</sequence>
<dbReference type="GO" id="GO:0005634">
    <property type="term" value="C:nucleus"/>
    <property type="evidence" value="ECO:0007669"/>
    <property type="project" value="TreeGrafter"/>
</dbReference>
<evidence type="ECO:0000256" key="2">
    <source>
        <dbReference type="ARBA" id="ARBA00022771"/>
    </source>
</evidence>
<evidence type="ECO:0000256" key="3">
    <source>
        <dbReference type="ARBA" id="ARBA00022833"/>
    </source>
</evidence>
<keyword evidence="7" id="KW-1185">Reference proteome</keyword>
<dbReference type="InterPro" id="IPR010919">
    <property type="entry name" value="SAND-like_dom_sf"/>
</dbReference>
<feature type="domain" description="SAND" evidence="5">
    <location>
        <begin position="28"/>
        <end position="81"/>
    </location>
</feature>
<dbReference type="Pfam" id="PF01342">
    <property type="entry name" value="SAND"/>
    <property type="match status" value="1"/>
</dbReference>
<dbReference type="Proteomes" id="UP001152803">
    <property type="component" value="Unassembled WGS sequence"/>
</dbReference>
<evidence type="ECO:0000256" key="4">
    <source>
        <dbReference type="SAM" id="MobiDB-lite"/>
    </source>
</evidence>
<dbReference type="Gene3D" id="3.10.390.10">
    <property type="entry name" value="SAND domain-like"/>
    <property type="match status" value="1"/>
</dbReference>
<protein>
    <recommendedName>
        <fullName evidence="5">SAND domain-containing protein</fullName>
    </recommendedName>
</protein>
<dbReference type="InterPro" id="IPR043563">
    <property type="entry name" value="Sp110/Sp140/Sp140L-like"/>
</dbReference>
<dbReference type="PROSITE" id="PS50864">
    <property type="entry name" value="SAND"/>
    <property type="match status" value="1"/>
</dbReference>
<accession>A0A9Q1HPW1</accession>
<dbReference type="EMBL" id="JAFJMO010000016">
    <property type="protein sequence ID" value="KAJ8254377.1"/>
    <property type="molecule type" value="Genomic_DNA"/>
</dbReference>
<dbReference type="GO" id="GO:0008270">
    <property type="term" value="F:zinc ion binding"/>
    <property type="evidence" value="ECO:0007669"/>
    <property type="project" value="UniProtKB-KW"/>
</dbReference>
<dbReference type="Pfam" id="PF00628">
    <property type="entry name" value="PHD"/>
    <property type="match status" value="1"/>
</dbReference>
<dbReference type="InterPro" id="IPR000770">
    <property type="entry name" value="SAND_dom"/>
</dbReference>
<comment type="caution">
    <text evidence="6">The sequence shown here is derived from an EMBL/GenBank/DDBJ whole genome shotgun (WGS) entry which is preliminary data.</text>
</comment>
<dbReference type="GO" id="GO:0003677">
    <property type="term" value="F:DNA binding"/>
    <property type="evidence" value="ECO:0007669"/>
    <property type="project" value="InterPro"/>
</dbReference>
<dbReference type="InterPro" id="IPR013083">
    <property type="entry name" value="Znf_RING/FYVE/PHD"/>
</dbReference>
<organism evidence="6 7">
    <name type="scientific">Conger conger</name>
    <name type="common">Conger eel</name>
    <name type="synonym">Muraena conger</name>
    <dbReference type="NCBI Taxonomy" id="82655"/>
    <lineage>
        <taxon>Eukaryota</taxon>
        <taxon>Metazoa</taxon>
        <taxon>Chordata</taxon>
        <taxon>Craniata</taxon>
        <taxon>Vertebrata</taxon>
        <taxon>Euteleostomi</taxon>
        <taxon>Actinopterygii</taxon>
        <taxon>Neopterygii</taxon>
        <taxon>Teleostei</taxon>
        <taxon>Anguilliformes</taxon>
        <taxon>Congridae</taxon>
        <taxon>Conger</taxon>
    </lineage>
</organism>
<evidence type="ECO:0000259" key="5">
    <source>
        <dbReference type="PROSITE" id="PS50864"/>
    </source>
</evidence>
<dbReference type="OrthoDB" id="1870062at2759"/>
<dbReference type="SUPFAM" id="SSF57903">
    <property type="entry name" value="FYVE/PHD zinc finger"/>
    <property type="match status" value="1"/>
</dbReference>
<feature type="region of interest" description="Disordered" evidence="4">
    <location>
        <begin position="1"/>
        <end position="30"/>
    </location>
</feature>
<dbReference type="PANTHER" id="PTHR46386:SF1">
    <property type="entry name" value="NUCLEAR BODY PROTEIN SP140-LIKE PROTEIN"/>
    <property type="match status" value="1"/>
</dbReference>
<dbReference type="SUPFAM" id="SSF63763">
    <property type="entry name" value="SAND domain-like"/>
    <property type="match status" value="1"/>
</dbReference>
<dbReference type="GO" id="GO:0000981">
    <property type="term" value="F:DNA-binding transcription factor activity, RNA polymerase II-specific"/>
    <property type="evidence" value="ECO:0007669"/>
    <property type="project" value="TreeGrafter"/>
</dbReference>
<evidence type="ECO:0000313" key="7">
    <source>
        <dbReference type="Proteomes" id="UP001152803"/>
    </source>
</evidence>
<dbReference type="PANTHER" id="PTHR46386">
    <property type="entry name" value="NUCLEAR BODY PROTEIN SP140"/>
    <property type="match status" value="1"/>
</dbReference>
<reference evidence="6" key="1">
    <citation type="journal article" date="2023" name="Science">
        <title>Genome structures resolve the early diversification of teleost fishes.</title>
        <authorList>
            <person name="Parey E."/>
            <person name="Louis A."/>
            <person name="Montfort J."/>
            <person name="Bouchez O."/>
            <person name="Roques C."/>
            <person name="Iampietro C."/>
            <person name="Lluch J."/>
            <person name="Castinel A."/>
            <person name="Donnadieu C."/>
            <person name="Desvignes T."/>
            <person name="Floi Bucao C."/>
            <person name="Jouanno E."/>
            <person name="Wen M."/>
            <person name="Mejri S."/>
            <person name="Dirks R."/>
            <person name="Jansen H."/>
            <person name="Henkel C."/>
            <person name="Chen W.J."/>
            <person name="Zahm M."/>
            <person name="Cabau C."/>
            <person name="Klopp C."/>
            <person name="Thompson A.W."/>
            <person name="Robinson-Rechavi M."/>
            <person name="Braasch I."/>
            <person name="Lecointre G."/>
            <person name="Bobe J."/>
            <person name="Postlethwait J.H."/>
            <person name="Berthelot C."/>
            <person name="Roest Crollius H."/>
            <person name="Guiguen Y."/>
        </authorList>
    </citation>
    <scope>NUCLEOTIDE SEQUENCE</scope>
    <source>
        <strain evidence="6">Concon-B</strain>
    </source>
</reference>
<dbReference type="AlphaFoldDB" id="A0A9Q1HPW1"/>
<evidence type="ECO:0000256" key="1">
    <source>
        <dbReference type="ARBA" id="ARBA00022723"/>
    </source>
</evidence>
<dbReference type="InterPro" id="IPR011011">
    <property type="entry name" value="Znf_FYVE_PHD"/>
</dbReference>
<gene>
    <name evidence="6" type="ORF">COCON_G00209890</name>
</gene>
<proteinExistence type="predicted"/>
<keyword evidence="2" id="KW-0863">Zinc-finger</keyword>
<evidence type="ECO:0000313" key="6">
    <source>
        <dbReference type="EMBL" id="KAJ8254377.1"/>
    </source>
</evidence>
<keyword evidence="1" id="KW-0479">Metal-binding</keyword>